<keyword evidence="4 5" id="KW-0143">Chaperone</keyword>
<evidence type="ECO:0000256" key="4">
    <source>
        <dbReference type="ARBA" id="ARBA00023186"/>
    </source>
</evidence>
<keyword evidence="8" id="KW-0645">Protease</keyword>
<dbReference type="OrthoDB" id="9804062at2"/>
<dbReference type="GO" id="GO:0016887">
    <property type="term" value="F:ATP hydrolysis activity"/>
    <property type="evidence" value="ECO:0007669"/>
    <property type="project" value="InterPro"/>
</dbReference>
<dbReference type="GO" id="GO:0036402">
    <property type="term" value="F:proteasome-activating activity"/>
    <property type="evidence" value="ECO:0007669"/>
    <property type="project" value="UniProtKB-UniRule"/>
</dbReference>
<dbReference type="PANTHER" id="PTHR48102:SF3">
    <property type="entry name" value="ATP-DEPENDENT PROTEASE ATPASE SUBUNIT HSLU"/>
    <property type="match status" value="1"/>
</dbReference>
<dbReference type="GO" id="GO:0008233">
    <property type="term" value="F:peptidase activity"/>
    <property type="evidence" value="ECO:0007669"/>
    <property type="project" value="UniProtKB-KW"/>
</dbReference>
<dbReference type="FunFam" id="3.40.50.300:FF:000220">
    <property type="entry name" value="ATP-dependent protease ATPase subunit HslU"/>
    <property type="match status" value="1"/>
</dbReference>
<keyword evidence="8" id="KW-0378">Hydrolase</keyword>
<gene>
    <name evidence="5" type="primary">hslU</name>
    <name evidence="8" type="ORF">SAMN06297382_0546</name>
</gene>
<feature type="domain" description="AAA+ ATPase" evidence="6">
    <location>
        <begin position="49"/>
        <end position="328"/>
    </location>
</feature>
<evidence type="ECO:0000313" key="9">
    <source>
        <dbReference type="Proteomes" id="UP000198346"/>
    </source>
</evidence>
<dbReference type="NCBIfam" id="TIGR00390">
    <property type="entry name" value="hslU"/>
    <property type="match status" value="1"/>
</dbReference>
<evidence type="ECO:0000256" key="3">
    <source>
        <dbReference type="ARBA" id="ARBA00022840"/>
    </source>
</evidence>
<keyword evidence="2 5" id="KW-0547">Nucleotide-binding</keyword>
<dbReference type="InterPro" id="IPR050052">
    <property type="entry name" value="ATP-dep_Clp_protease_ClpX"/>
</dbReference>
<dbReference type="Gene3D" id="1.10.8.10">
    <property type="entry name" value="DNA helicase RuvA subunit, C-terminal domain"/>
    <property type="match status" value="1"/>
</dbReference>
<dbReference type="Gene3D" id="1.10.8.60">
    <property type="match status" value="1"/>
</dbReference>
<comment type="subcellular location">
    <subcellularLocation>
        <location evidence="5">Cytoplasm</location>
    </subcellularLocation>
</comment>
<keyword evidence="5" id="KW-0963">Cytoplasm</keyword>
<feature type="binding site" evidence="5">
    <location>
        <position position="317"/>
    </location>
    <ligand>
        <name>ATP</name>
        <dbReference type="ChEBI" id="CHEBI:30616"/>
    </ligand>
</feature>
<comment type="function">
    <text evidence="5">ATPase subunit of a proteasome-like degradation complex; this subunit has chaperone activity. The binding of ATP and its subsequent hydrolysis by HslU are essential for unfolding of protein substrates subsequently hydrolyzed by HslV. HslU recognizes the N-terminal part of its protein substrates and unfolds these before they are guided to HslV for hydrolysis.</text>
</comment>
<keyword evidence="9" id="KW-1185">Reference proteome</keyword>
<dbReference type="RefSeq" id="WP_089411035.1">
    <property type="nucleotide sequence ID" value="NZ_FZQA01000001.1"/>
</dbReference>
<dbReference type="Pfam" id="PF00004">
    <property type="entry name" value="AAA"/>
    <property type="match status" value="1"/>
</dbReference>
<keyword evidence="3 5" id="KW-0067">ATP-binding</keyword>
<evidence type="ECO:0000256" key="2">
    <source>
        <dbReference type="ARBA" id="ARBA00022741"/>
    </source>
</evidence>
<dbReference type="SUPFAM" id="SSF52540">
    <property type="entry name" value="P-loop containing nucleoside triphosphate hydrolases"/>
    <property type="match status" value="1"/>
</dbReference>
<comment type="subunit">
    <text evidence="5">A double ring-shaped homohexamer of HslV is capped on each side by a ring-shaped HslU homohexamer. The assembly of the HslU/HslV complex is dependent on binding of ATP.</text>
</comment>
<dbReference type="InterPro" id="IPR003959">
    <property type="entry name" value="ATPase_AAA_core"/>
</dbReference>
<reference evidence="8 9" key="1">
    <citation type="submission" date="2017-07" db="EMBL/GenBank/DDBJ databases">
        <authorList>
            <person name="Sun Z.S."/>
            <person name="Albrecht U."/>
            <person name="Echele G."/>
            <person name="Lee C.C."/>
        </authorList>
    </citation>
    <scope>NUCLEOTIDE SEQUENCE [LARGE SCALE GENOMIC DNA]</scope>
    <source>
        <strain evidence="8 9">CGMCC 1.12710</strain>
    </source>
</reference>
<dbReference type="InterPro" id="IPR004491">
    <property type="entry name" value="HslU"/>
</dbReference>
<feature type="binding site" evidence="5">
    <location>
        <position position="389"/>
    </location>
    <ligand>
        <name>ATP</name>
        <dbReference type="ChEBI" id="CHEBI:30616"/>
    </ligand>
</feature>
<dbReference type="AlphaFoldDB" id="A0A239PKG6"/>
<name>A0A239PKG6_9PROT</name>
<organism evidence="8 9">
    <name type="scientific">Amphiplicatus metriothermophilus</name>
    <dbReference type="NCBI Taxonomy" id="1519374"/>
    <lineage>
        <taxon>Bacteria</taxon>
        <taxon>Pseudomonadati</taxon>
        <taxon>Pseudomonadota</taxon>
        <taxon>Alphaproteobacteria</taxon>
        <taxon>Parvularculales</taxon>
        <taxon>Parvularculaceae</taxon>
        <taxon>Amphiplicatus</taxon>
    </lineage>
</organism>
<feature type="binding site" evidence="5">
    <location>
        <position position="18"/>
    </location>
    <ligand>
        <name>ATP</name>
        <dbReference type="ChEBI" id="CHEBI:30616"/>
    </ligand>
</feature>
<dbReference type="NCBIfam" id="NF003544">
    <property type="entry name" value="PRK05201.1"/>
    <property type="match status" value="1"/>
</dbReference>
<dbReference type="InterPro" id="IPR003593">
    <property type="entry name" value="AAA+_ATPase"/>
</dbReference>
<proteinExistence type="inferred from homology"/>
<dbReference type="InterPro" id="IPR027417">
    <property type="entry name" value="P-loop_NTPase"/>
</dbReference>
<evidence type="ECO:0000256" key="5">
    <source>
        <dbReference type="HAMAP-Rule" id="MF_00249"/>
    </source>
</evidence>
<feature type="binding site" evidence="5">
    <location>
        <position position="249"/>
    </location>
    <ligand>
        <name>ATP</name>
        <dbReference type="ChEBI" id="CHEBI:30616"/>
    </ligand>
</feature>
<dbReference type="Pfam" id="PF07724">
    <property type="entry name" value="AAA_2"/>
    <property type="match status" value="1"/>
</dbReference>
<feature type="domain" description="Clp ATPase C-terminal" evidence="7">
    <location>
        <begin position="331"/>
        <end position="425"/>
    </location>
</feature>
<evidence type="ECO:0000313" key="8">
    <source>
        <dbReference type="EMBL" id="SNT68050.1"/>
    </source>
</evidence>
<accession>A0A239PKG6</accession>
<dbReference type="PANTHER" id="PTHR48102">
    <property type="entry name" value="ATP-DEPENDENT CLP PROTEASE ATP-BINDING SUBUNIT CLPX-LIKE, MITOCHONDRIAL-RELATED"/>
    <property type="match status" value="1"/>
</dbReference>
<dbReference type="EMBL" id="FZQA01000001">
    <property type="protein sequence ID" value="SNT68050.1"/>
    <property type="molecule type" value="Genomic_DNA"/>
</dbReference>
<feature type="binding site" evidence="5">
    <location>
        <begin position="60"/>
        <end position="65"/>
    </location>
    <ligand>
        <name>ATP</name>
        <dbReference type="ChEBI" id="CHEBI:30616"/>
    </ligand>
</feature>
<dbReference type="Gene3D" id="3.40.50.300">
    <property type="entry name" value="P-loop containing nucleotide triphosphate hydrolases"/>
    <property type="match status" value="2"/>
</dbReference>
<dbReference type="GO" id="GO:0043335">
    <property type="term" value="P:protein unfolding"/>
    <property type="evidence" value="ECO:0007669"/>
    <property type="project" value="UniProtKB-UniRule"/>
</dbReference>
<sequence>MSDFSPREIVSELDRFIVGQAAAKRAVAIALRNRWRRRQVEGPMREEITPKNILMIGPTGVGKTEISRRLAKLAGAPFLKVEATKFTEVGYVGRDVDSIVRDLVEIAVGMVREKKRAEVRAPAHRAAEERVLTALVGDGAGEKTRAAFLEKLRSGALDDREIELDLREGAAGAPMIEIPGMPGAQVGMVNLSDILGKAFGAGPRKRRKLRVADAYEPLIAEESDKLVDEDAIVREALALAQNDGIVFLDEIDKIARGREAGRAGGADVSREGVQRDLLPLIEGATVATKYGPVKTDHILFIASGAFHLSKPSDLLPELQGRLPIRVELDALTRDDFRRILTETEASLPRQYQALMATEGVTLVFEESAIDAIADAAAAVNASIENIGARRLATIMETVLEEISFTGADRAGETVTVDAAYVEARLGPVARDADLSKYVL</sequence>
<dbReference type="HAMAP" id="MF_00249">
    <property type="entry name" value="HslU"/>
    <property type="match status" value="1"/>
</dbReference>
<protein>
    <recommendedName>
        <fullName evidence="5">ATP-dependent protease ATPase subunit HslU</fullName>
    </recommendedName>
    <alternativeName>
        <fullName evidence="5">Unfoldase HslU</fullName>
    </alternativeName>
</protein>
<dbReference type="GO" id="GO:0005524">
    <property type="term" value="F:ATP binding"/>
    <property type="evidence" value="ECO:0007669"/>
    <property type="project" value="UniProtKB-UniRule"/>
</dbReference>
<dbReference type="InterPro" id="IPR019489">
    <property type="entry name" value="Clp_ATPase_C"/>
</dbReference>
<comment type="similarity">
    <text evidence="1 5">Belongs to the ClpX chaperone family. HslU subfamily.</text>
</comment>
<dbReference type="GO" id="GO:0009376">
    <property type="term" value="C:HslUV protease complex"/>
    <property type="evidence" value="ECO:0007669"/>
    <property type="project" value="UniProtKB-UniRule"/>
</dbReference>
<evidence type="ECO:0000259" key="7">
    <source>
        <dbReference type="SMART" id="SM01086"/>
    </source>
</evidence>
<evidence type="ECO:0000259" key="6">
    <source>
        <dbReference type="SMART" id="SM00382"/>
    </source>
</evidence>
<dbReference type="SMART" id="SM01086">
    <property type="entry name" value="ClpB_D2-small"/>
    <property type="match status" value="1"/>
</dbReference>
<evidence type="ECO:0000256" key="1">
    <source>
        <dbReference type="ARBA" id="ARBA00009771"/>
    </source>
</evidence>
<dbReference type="SMART" id="SM00382">
    <property type="entry name" value="AAA"/>
    <property type="match status" value="1"/>
</dbReference>
<dbReference type="Proteomes" id="UP000198346">
    <property type="component" value="Unassembled WGS sequence"/>
</dbReference>